<evidence type="ECO:0000259" key="2">
    <source>
        <dbReference type="PROSITE" id="PS51462"/>
    </source>
</evidence>
<dbReference type="RefSeq" id="WP_388012332.1">
    <property type="nucleotide sequence ID" value="NZ_JBHUDT010000001.1"/>
</dbReference>
<evidence type="ECO:0000256" key="1">
    <source>
        <dbReference type="ARBA" id="ARBA00022801"/>
    </source>
</evidence>
<reference evidence="4" key="1">
    <citation type="journal article" date="2019" name="Int. J. Syst. Evol. Microbiol.">
        <title>The Global Catalogue of Microorganisms (GCM) 10K type strain sequencing project: providing services to taxonomists for standard genome sequencing and annotation.</title>
        <authorList>
            <consortium name="The Broad Institute Genomics Platform"/>
            <consortium name="The Broad Institute Genome Sequencing Center for Infectious Disease"/>
            <person name="Wu L."/>
            <person name="Ma J."/>
        </authorList>
    </citation>
    <scope>NUCLEOTIDE SEQUENCE [LARGE SCALE GENOMIC DNA]</scope>
    <source>
        <strain evidence="4">KCTC 42903</strain>
    </source>
</reference>
<dbReference type="PANTHER" id="PTHR10885">
    <property type="entry name" value="ISOPENTENYL-DIPHOSPHATE DELTA-ISOMERASE"/>
    <property type="match status" value="1"/>
</dbReference>
<dbReference type="PROSITE" id="PS00893">
    <property type="entry name" value="NUDIX_BOX"/>
    <property type="match status" value="1"/>
</dbReference>
<comment type="caution">
    <text evidence="3">The sequence shown here is derived from an EMBL/GenBank/DDBJ whole genome shotgun (WGS) entry which is preliminary data.</text>
</comment>
<dbReference type="InterPro" id="IPR000086">
    <property type="entry name" value="NUDIX_hydrolase_dom"/>
</dbReference>
<dbReference type="EMBL" id="JBHULK010000001">
    <property type="protein sequence ID" value="MFD2533534.1"/>
    <property type="molecule type" value="Genomic_DNA"/>
</dbReference>
<proteinExistence type="predicted"/>
<dbReference type="Proteomes" id="UP001597441">
    <property type="component" value="Unassembled WGS sequence"/>
</dbReference>
<evidence type="ECO:0000313" key="3">
    <source>
        <dbReference type="EMBL" id="MFD2533534.1"/>
    </source>
</evidence>
<name>A0ABW5JLK8_9FLAO</name>
<keyword evidence="1" id="KW-0378">Hydrolase</keyword>
<evidence type="ECO:0000313" key="4">
    <source>
        <dbReference type="Proteomes" id="UP001597441"/>
    </source>
</evidence>
<accession>A0ABW5JLK8</accession>
<dbReference type="PROSITE" id="PS51462">
    <property type="entry name" value="NUDIX"/>
    <property type="match status" value="1"/>
</dbReference>
<protein>
    <submittedName>
        <fullName evidence="3">NUDIX domain-containing protein</fullName>
    </submittedName>
</protein>
<dbReference type="CDD" id="cd04692">
    <property type="entry name" value="NUDIX_Hydrolase"/>
    <property type="match status" value="1"/>
</dbReference>
<dbReference type="SUPFAM" id="SSF55811">
    <property type="entry name" value="Nudix"/>
    <property type="match status" value="1"/>
</dbReference>
<gene>
    <name evidence="3" type="ORF">ACFSQS_00345</name>
</gene>
<dbReference type="Pfam" id="PF00293">
    <property type="entry name" value="NUDIX"/>
    <property type="match status" value="1"/>
</dbReference>
<dbReference type="InterPro" id="IPR015797">
    <property type="entry name" value="NUDIX_hydrolase-like_dom_sf"/>
</dbReference>
<dbReference type="InterPro" id="IPR020084">
    <property type="entry name" value="NUDIX_hydrolase_CS"/>
</dbReference>
<feature type="domain" description="Nudix hydrolase" evidence="2">
    <location>
        <begin position="29"/>
        <end position="177"/>
    </location>
</feature>
<dbReference type="Gene3D" id="3.90.79.10">
    <property type="entry name" value="Nucleoside Triphosphate Pyrophosphohydrolase"/>
    <property type="match status" value="1"/>
</dbReference>
<sequence>MDEIIDIVTSNGNPTGKSAPKSIVHQKGYYHNTAHVWFYTTNGKILLSQRSSKKILYPLLWDVSVAGHIDAGETIKQGAIREIKEEIGLEVSEDDLNKIGIFNCFKSYDNGILDNEFHHTFISNLKVSLSQLTIQAEEVEALKLVSTNNFKQLLNTIGNNNNHFVASNKSYYETVLHHIEQAMTRK</sequence>
<keyword evidence="4" id="KW-1185">Reference proteome</keyword>
<dbReference type="PANTHER" id="PTHR10885:SF0">
    <property type="entry name" value="ISOPENTENYL-DIPHOSPHATE DELTA-ISOMERASE"/>
    <property type="match status" value="1"/>
</dbReference>
<organism evidence="3 4">
    <name type="scientific">Gelatiniphilus marinus</name>
    <dbReference type="NCBI Taxonomy" id="1759464"/>
    <lineage>
        <taxon>Bacteria</taxon>
        <taxon>Pseudomonadati</taxon>
        <taxon>Bacteroidota</taxon>
        <taxon>Flavobacteriia</taxon>
        <taxon>Flavobacteriales</taxon>
        <taxon>Flavobacteriaceae</taxon>
        <taxon>Gelatiniphilus</taxon>
    </lineage>
</organism>